<dbReference type="Proteomes" id="UP000681720">
    <property type="component" value="Unassembled WGS sequence"/>
</dbReference>
<accession>A0A8S3CI57</accession>
<feature type="transmembrane region" description="Helical" evidence="1">
    <location>
        <begin position="12"/>
        <end position="34"/>
    </location>
</feature>
<sequence>MTRPELTSGIFFHQLWCWAMVDIQLLNVLLILLLTAQTTKHRKDSTGLPLTTSTVKFTFLYVLRLITKASLSPAANNNTTSSKNQTIEMAFDLNVFQRSCHVLLKTSDTAYIGLTAWWALIIDAQKGKAAVRSNNVLPTVFNVKTQQRNKENLFC</sequence>
<protein>
    <submittedName>
        <fullName evidence="2">Uncharacterized protein</fullName>
    </submittedName>
</protein>
<evidence type="ECO:0000313" key="3">
    <source>
        <dbReference type="Proteomes" id="UP000681720"/>
    </source>
</evidence>
<evidence type="ECO:0000313" key="2">
    <source>
        <dbReference type="EMBL" id="CAF4882305.1"/>
    </source>
</evidence>
<keyword evidence="1" id="KW-0472">Membrane</keyword>
<gene>
    <name evidence="2" type="ORF">GIL414_LOCUS50912</name>
</gene>
<keyword evidence="1" id="KW-1133">Transmembrane helix</keyword>
<proteinExistence type="predicted"/>
<name>A0A8S3CI57_9BILA</name>
<reference evidence="2" key="1">
    <citation type="submission" date="2021-02" db="EMBL/GenBank/DDBJ databases">
        <authorList>
            <person name="Nowell W R."/>
        </authorList>
    </citation>
    <scope>NUCLEOTIDE SEQUENCE</scope>
</reference>
<dbReference type="AlphaFoldDB" id="A0A8S3CI57"/>
<dbReference type="EMBL" id="CAJOBJ010170842">
    <property type="protein sequence ID" value="CAF4882305.1"/>
    <property type="molecule type" value="Genomic_DNA"/>
</dbReference>
<organism evidence="2 3">
    <name type="scientific">Rotaria magnacalcarata</name>
    <dbReference type="NCBI Taxonomy" id="392030"/>
    <lineage>
        <taxon>Eukaryota</taxon>
        <taxon>Metazoa</taxon>
        <taxon>Spiralia</taxon>
        <taxon>Gnathifera</taxon>
        <taxon>Rotifera</taxon>
        <taxon>Eurotatoria</taxon>
        <taxon>Bdelloidea</taxon>
        <taxon>Philodinida</taxon>
        <taxon>Philodinidae</taxon>
        <taxon>Rotaria</taxon>
    </lineage>
</organism>
<comment type="caution">
    <text evidence="2">The sequence shown here is derived from an EMBL/GenBank/DDBJ whole genome shotgun (WGS) entry which is preliminary data.</text>
</comment>
<keyword evidence="1" id="KW-0812">Transmembrane</keyword>
<evidence type="ECO:0000256" key="1">
    <source>
        <dbReference type="SAM" id="Phobius"/>
    </source>
</evidence>